<feature type="signal peptide" evidence="1">
    <location>
        <begin position="1"/>
        <end position="28"/>
    </location>
</feature>
<dbReference type="Proteomes" id="UP000516230">
    <property type="component" value="Chromosome"/>
</dbReference>
<proteinExistence type="predicted"/>
<dbReference type="AlphaFoldDB" id="A0A7H0HM00"/>
<reference evidence="3 4" key="1">
    <citation type="submission" date="2020-08" db="EMBL/GenBank/DDBJ databases">
        <title>A novel species.</title>
        <authorList>
            <person name="Gao J."/>
        </authorList>
    </citation>
    <scope>NUCLEOTIDE SEQUENCE [LARGE SCALE GENOMIC DNA]</scope>
    <source>
        <strain evidence="3 4">CRPJ-33</strain>
    </source>
</reference>
<dbReference type="Gene3D" id="2.60.120.260">
    <property type="entry name" value="Galactose-binding domain-like"/>
    <property type="match status" value="1"/>
</dbReference>
<feature type="domain" description="DUF642" evidence="2">
    <location>
        <begin position="69"/>
        <end position="202"/>
    </location>
</feature>
<dbReference type="InterPro" id="IPR006946">
    <property type="entry name" value="DGR2-like_dom"/>
</dbReference>
<evidence type="ECO:0000256" key="1">
    <source>
        <dbReference type="SAM" id="SignalP"/>
    </source>
</evidence>
<name>A0A7H0HM00_9ACTN</name>
<evidence type="ECO:0000313" key="4">
    <source>
        <dbReference type="Proteomes" id="UP000516230"/>
    </source>
</evidence>
<feature type="chain" id="PRO_5028904808" evidence="1">
    <location>
        <begin position="29"/>
        <end position="217"/>
    </location>
</feature>
<sequence>MRHLRTSVTAVCATVLSAAVLVPATASAAPAPAPGAGAGAFTTGVVWADGFEEPVVPAPQPFTGHPAGGTVGAWTVGTGSVDLVSDRLWDAAEGRQSVDLSGNGPGSISRTVPTHPLTTYVVTYRLAGNSGRPPAVKTGELRVDGAVVDDLTFDTTGRTPRAMGWEQRTVYFTTLLRTSATLTFSSTTESNGGPVVDDVTVRSCLLVLCPYTTAAVP</sequence>
<dbReference type="Pfam" id="PF04862">
    <property type="entry name" value="DUF642"/>
    <property type="match status" value="1"/>
</dbReference>
<evidence type="ECO:0000259" key="2">
    <source>
        <dbReference type="Pfam" id="PF04862"/>
    </source>
</evidence>
<gene>
    <name evidence="3" type="ORF">IAG43_00605</name>
</gene>
<keyword evidence="1" id="KW-0732">Signal</keyword>
<dbReference type="EMBL" id="CP060825">
    <property type="protein sequence ID" value="QNP61566.1"/>
    <property type="molecule type" value="Genomic_DNA"/>
</dbReference>
<evidence type="ECO:0000313" key="3">
    <source>
        <dbReference type="EMBL" id="QNP61566.1"/>
    </source>
</evidence>
<keyword evidence="4" id="KW-1185">Reference proteome</keyword>
<protein>
    <submittedName>
        <fullName evidence="3">DUF642 domain-containing protein</fullName>
    </submittedName>
</protein>
<organism evidence="3 4">
    <name type="scientific">Streptomyces genisteinicus</name>
    <dbReference type="NCBI Taxonomy" id="2768068"/>
    <lineage>
        <taxon>Bacteria</taxon>
        <taxon>Bacillati</taxon>
        <taxon>Actinomycetota</taxon>
        <taxon>Actinomycetes</taxon>
        <taxon>Kitasatosporales</taxon>
        <taxon>Streptomycetaceae</taxon>
        <taxon>Streptomyces</taxon>
    </lineage>
</organism>
<accession>A0A7H0HM00</accession>
<dbReference type="RefSeq" id="WP_187738773.1">
    <property type="nucleotide sequence ID" value="NZ_CP060825.1"/>
</dbReference>
<dbReference type="KEGG" id="sgj:IAG43_00605"/>